<evidence type="ECO:0000313" key="12">
    <source>
        <dbReference type="EMBL" id="CRF41351.1"/>
    </source>
</evidence>
<dbReference type="GO" id="GO:0005829">
    <property type="term" value="C:cytosol"/>
    <property type="evidence" value="ECO:0007669"/>
    <property type="project" value="TreeGrafter"/>
</dbReference>
<accession>A0A0K2XAQ0</accession>
<evidence type="ECO:0000313" key="14">
    <source>
        <dbReference type="EMBL" id="CRF43602.1"/>
    </source>
</evidence>
<dbReference type="SUPFAM" id="SSF46915">
    <property type="entry name" value="Polynucleotide phosphorylase/guanosine pentaphosphate synthase (PNPase/GPSI), domain 3"/>
    <property type="match status" value="1"/>
</dbReference>
<evidence type="ECO:0000313" key="13">
    <source>
        <dbReference type="EMBL" id="CRF42032.1"/>
    </source>
</evidence>
<evidence type="ECO:0000256" key="1">
    <source>
        <dbReference type="ARBA" id="ARBA00007404"/>
    </source>
</evidence>
<name>A0A0K2XAQ0_9HELI</name>
<dbReference type="InterPro" id="IPR020568">
    <property type="entry name" value="Ribosomal_Su5_D2-typ_SF"/>
</dbReference>
<dbReference type="Gene3D" id="3.30.230.70">
    <property type="entry name" value="GHMP Kinase, N-terminal domain"/>
    <property type="match status" value="2"/>
</dbReference>
<dbReference type="STRING" id="1578720.HAL011_11450"/>
<dbReference type="PROSITE" id="PS50084">
    <property type="entry name" value="KH_TYPE_1"/>
    <property type="match status" value="1"/>
</dbReference>
<dbReference type="EMBL" id="CDML01000038">
    <property type="protein sequence ID" value="CRF41351.1"/>
    <property type="molecule type" value="Genomic_DNA"/>
</dbReference>
<dbReference type="InterPro" id="IPR012162">
    <property type="entry name" value="PNPase"/>
</dbReference>
<dbReference type="GO" id="GO:0006402">
    <property type="term" value="P:mRNA catabolic process"/>
    <property type="evidence" value="ECO:0007669"/>
    <property type="project" value="UniProtKB-UniRule"/>
</dbReference>
<dbReference type="Pfam" id="PF00013">
    <property type="entry name" value="KH_1"/>
    <property type="match status" value="1"/>
</dbReference>
<dbReference type="InterPro" id="IPR004088">
    <property type="entry name" value="KH_dom_type_1"/>
</dbReference>
<dbReference type="Gene3D" id="2.40.50.140">
    <property type="entry name" value="Nucleic acid-binding proteins"/>
    <property type="match status" value="1"/>
</dbReference>
<reference evidence="14" key="1">
    <citation type="submission" date="2014-12" db="EMBL/GenBank/DDBJ databases">
        <title>Whole genome sequences of four Staphylococcus schleiferi canine isolates.</title>
        <authorList>
            <person name="Misic A.M."/>
            <person name="Cain C."/>
            <person name="Morris D.O."/>
            <person name="Rankin S."/>
            <person name="Beiting D."/>
        </authorList>
    </citation>
    <scope>NUCLEOTIDE SEQUENCE</scope>
    <source>
        <strain evidence="12">ASB11</strain>
        <strain evidence="13">ASB13</strain>
        <strain evidence="14">ASB9</strain>
    </source>
</reference>
<keyword evidence="5 14" id="KW-0548">Nucleotidyltransferase</keyword>
<dbReference type="SUPFAM" id="SSF54791">
    <property type="entry name" value="Eukaryotic type KH-domain (KH-domain type I)"/>
    <property type="match status" value="1"/>
</dbReference>
<dbReference type="GO" id="GO:0006396">
    <property type="term" value="P:RNA processing"/>
    <property type="evidence" value="ECO:0007669"/>
    <property type="project" value="InterPro"/>
</dbReference>
<dbReference type="EMBL" id="CDMN01000005">
    <property type="protein sequence ID" value="CRF43602.1"/>
    <property type="molecule type" value="Genomic_DNA"/>
</dbReference>
<dbReference type="Proteomes" id="UP000045175">
    <property type="component" value="Unassembled WGS sequence"/>
</dbReference>
<sequence length="660" mass="72862">MQKINIGTQEFILDYMARQATSALLYSHKATRILASVVVGQQATEEDFLPLSVQYNQRAYAVGRLPGNFTRREGKMEDFETLTSRLIDRSLRPLFPKGYAYPTQITLLLLSHAYESDLQVCALNAAASALYLANVGVEQTIHAMRLKDNCDLFVAGTKEAILMIEMQANEAKNPLSEPALLKLLESAHSHIKEQCALYTKHFDPHRKPKLETPQEKPINPHLMQILSTRFKPQILETMSLMAKSERGAQLEHLLDHIAHELNEHCPIELSHALHACFKEQLHKSILDRQERADGRGLKQIRPIHITTNLLPACHSSVFFERGHTQALVTCTLGAESDAKQNFGLQEANPSKERFMLHYNFLPFSVGEAAPLSAPSRRELGHGYLAQKALSCSLPENAPVIRLVSEILESNGSSSMASVCAGSLALRASGVEPTALIAGVAMGLVFDGTKHAILSDISALEDMQGDMDFKIAGTDRGIVAMQMDTKLAGLPLEWLPEILEQAKEARLVVLDHMQEAAKNIQINTNLPTTESFYIPTQKMSVLIGPGGKHIKDILQRFSVQIDLDKSSGLVSVRGMQEAVGQAKDYISKALQLQEPCVGQKMQVFVKRVVDFGVFVRLETGGDALLHKSNAGDLDLARLENGAPLWCEISKIEQGKVHVILA</sequence>
<dbReference type="InterPro" id="IPR015847">
    <property type="entry name" value="ExoRNase_PH_dom2"/>
</dbReference>
<keyword evidence="15" id="KW-1185">Reference proteome</keyword>
<protein>
    <recommendedName>
        <fullName evidence="2 9">Polyribonucleotide nucleotidyltransferase</fullName>
        <ecNumber evidence="2 9">2.7.7.8</ecNumber>
    </recommendedName>
</protein>
<dbReference type="GO" id="GO:0046872">
    <property type="term" value="F:metal ion binding"/>
    <property type="evidence" value="ECO:0007669"/>
    <property type="project" value="UniProtKB-KW"/>
</dbReference>
<dbReference type="PANTHER" id="PTHR11252">
    <property type="entry name" value="POLYRIBONUCLEOTIDE NUCLEOTIDYLTRANSFERASE"/>
    <property type="match status" value="1"/>
</dbReference>
<dbReference type="OrthoDB" id="9804305at2"/>
<dbReference type="Gene3D" id="3.30.1370.10">
    <property type="entry name" value="K Homology domain, type 1"/>
    <property type="match status" value="1"/>
</dbReference>
<dbReference type="PANTHER" id="PTHR11252:SF0">
    <property type="entry name" value="POLYRIBONUCLEOTIDE NUCLEOTIDYLTRANSFERASE 1, MITOCHONDRIAL"/>
    <property type="match status" value="1"/>
</dbReference>
<evidence type="ECO:0000256" key="10">
    <source>
        <dbReference type="PROSITE-ProRule" id="PRU00117"/>
    </source>
</evidence>
<dbReference type="SMART" id="SM00316">
    <property type="entry name" value="S1"/>
    <property type="match status" value="1"/>
</dbReference>
<dbReference type="NCBIfam" id="TIGR03591">
    <property type="entry name" value="polynuc_phos"/>
    <property type="match status" value="1"/>
</dbReference>
<dbReference type="InterPro" id="IPR036456">
    <property type="entry name" value="PNPase_PH_RNA-bd_sf"/>
</dbReference>
<evidence type="ECO:0000259" key="11">
    <source>
        <dbReference type="PROSITE" id="PS50126"/>
    </source>
</evidence>
<dbReference type="SUPFAM" id="SSF50249">
    <property type="entry name" value="Nucleic acid-binding proteins"/>
    <property type="match status" value="1"/>
</dbReference>
<keyword evidence="8 10" id="KW-0694">RNA-binding</keyword>
<dbReference type="SUPFAM" id="SSF54211">
    <property type="entry name" value="Ribosomal protein S5 domain 2-like"/>
    <property type="match status" value="2"/>
</dbReference>
<dbReference type="InterPro" id="IPR036612">
    <property type="entry name" value="KH_dom_type_1_sf"/>
</dbReference>
<comment type="similarity">
    <text evidence="1">Belongs to the polyribonucleotide nucleotidyltransferase family.</text>
</comment>
<dbReference type="AlphaFoldDB" id="A0A0K2XAQ0"/>
<evidence type="ECO:0000256" key="8">
    <source>
        <dbReference type="ARBA" id="ARBA00022884"/>
    </source>
</evidence>
<dbReference type="GO" id="GO:0000175">
    <property type="term" value="F:3'-5'-RNA exonuclease activity"/>
    <property type="evidence" value="ECO:0007669"/>
    <property type="project" value="TreeGrafter"/>
</dbReference>
<reference evidence="15" key="2">
    <citation type="submission" date="2014-12" db="EMBL/GenBank/DDBJ databases">
        <authorList>
            <person name="Smet A."/>
        </authorList>
    </citation>
    <scope>NUCLEOTIDE SEQUENCE [LARGE SCALE GENOMIC DNA]</scope>
</reference>
<evidence type="ECO:0000256" key="7">
    <source>
        <dbReference type="ARBA" id="ARBA00022842"/>
    </source>
</evidence>
<evidence type="ECO:0000313" key="16">
    <source>
        <dbReference type="Proteomes" id="UP000041394"/>
    </source>
</evidence>
<dbReference type="InterPro" id="IPR027408">
    <property type="entry name" value="PNPase/RNase_PH_dom_sf"/>
</dbReference>
<keyword evidence="3" id="KW-0963">Cytoplasm</keyword>
<dbReference type="Proteomes" id="UP000041394">
    <property type="component" value="Unassembled WGS sequence"/>
</dbReference>
<dbReference type="InterPro" id="IPR004087">
    <property type="entry name" value="KH_dom"/>
</dbReference>
<evidence type="ECO:0000256" key="5">
    <source>
        <dbReference type="ARBA" id="ARBA00022695"/>
    </source>
</evidence>
<dbReference type="InterPro" id="IPR036345">
    <property type="entry name" value="ExoRNase_PH_dom2_sf"/>
</dbReference>
<dbReference type="SUPFAM" id="SSF55666">
    <property type="entry name" value="Ribonuclease PH domain 2-like"/>
    <property type="match status" value="2"/>
</dbReference>
<dbReference type="GO" id="GO:0003723">
    <property type="term" value="F:RNA binding"/>
    <property type="evidence" value="ECO:0007669"/>
    <property type="project" value="UniProtKB-UniRule"/>
</dbReference>
<evidence type="ECO:0000313" key="17">
    <source>
        <dbReference type="Proteomes" id="UP000045175"/>
    </source>
</evidence>
<evidence type="ECO:0000256" key="6">
    <source>
        <dbReference type="ARBA" id="ARBA00022723"/>
    </source>
</evidence>
<dbReference type="InterPro" id="IPR001247">
    <property type="entry name" value="ExoRNase_PH_dom1"/>
</dbReference>
<evidence type="ECO:0000313" key="15">
    <source>
        <dbReference type="Proteomes" id="UP000038622"/>
    </source>
</evidence>
<dbReference type="InterPro" id="IPR003029">
    <property type="entry name" value="S1_domain"/>
</dbReference>
<dbReference type="Proteomes" id="UP000038622">
    <property type="component" value="Unassembled WGS sequence"/>
</dbReference>
<dbReference type="GO" id="GO:0004654">
    <property type="term" value="F:polyribonucleotide nucleotidyltransferase activity"/>
    <property type="evidence" value="ECO:0007669"/>
    <property type="project" value="UniProtKB-UniRule"/>
</dbReference>
<dbReference type="EC" id="2.7.7.8" evidence="2 9"/>
<organism evidence="14 16">
    <name type="scientific">Helicobacter ailurogastricus</name>
    <dbReference type="NCBI Taxonomy" id="1578720"/>
    <lineage>
        <taxon>Bacteria</taxon>
        <taxon>Pseudomonadati</taxon>
        <taxon>Campylobacterota</taxon>
        <taxon>Epsilonproteobacteria</taxon>
        <taxon>Campylobacterales</taxon>
        <taxon>Helicobacteraceae</taxon>
        <taxon>Helicobacter</taxon>
    </lineage>
</organism>
<keyword evidence="7" id="KW-0460">Magnesium</keyword>
<dbReference type="Pfam" id="PF01138">
    <property type="entry name" value="RNase_PH"/>
    <property type="match status" value="2"/>
</dbReference>
<dbReference type="SMART" id="SM00322">
    <property type="entry name" value="KH"/>
    <property type="match status" value="1"/>
</dbReference>
<dbReference type="RefSeq" id="WP_053940712.1">
    <property type="nucleotide sequence ID" value="NZ_BSCV01000013.1"/>
</dbReference>
<dbReference type="PROSITE" id="PS50126">
    <property type="entry name" value="S1"/>
    <property type="match status" value="1"/>
</dbReference>
<evidence type="ECO:0000256" key="9">
    <source>
        <dbReference type="NCBIfam" id="TIGR03591"/>
    </source>
</evidence>
<feature type="domain" description="S1 motif" evidence="11">
    <location>
        <begin position="597"/>
        <end position="660"/>
    </location>
</feature>
<dbReference type="EMBL" id="CDMH01000006">
    <property type="protein sequence ID" value="CRF42032.1"/>
    <property type="molecule type" value="Genomic_DNA"/>
</dbReference>
<keyword evidence="4 14" id="KW-0808">Transferase</keyword>
<dbReference type="FunFam" id="3.30.230.70:FF:000029">
    <property type="entry name" value="Polyribonucleotide nucleotidyltransferase"/>
    <property type="match status" value="1"/>
</dbReference>
<reference evidence="16 17" key="3">
    <citation type="submission" date="2014-12" db="EMBL/GenBank/DDBJ databases">
        <authorList>
            <person name="Jaenicke S."/>
        </authorList>
    </citation>
    <scope>NUCLEOTIDE SEQUENCE [LARGE SCALE GENOMIC DNA]</scope>
</reference>
<dbReference type="CDD" id="cd00105">
    <property type="entry name" value="KH-I"/>
    <property type="match status" value="1"/>
</dbReference>
<dbReference type="Pfam" id="PF03725">
    <property type="entry name" value="RNase_PH_C"/>
    <property type="match status" value="1"/>
</dbReference>
<proteinExistence type="inferred from homology"/>
<evidence type="ECO:0000256" key="2">
    <source>
        <dbReference type="ARBA" id="ARBA00012416"/>
    </source>
</evidence>
<dbReference type="NCBIfam" id="NF008805">
    <property type="entry name" value="PRK11824.1"/>
    <property type="match status" value="1"/>
</dbReference>
<gene>
    <name evidence="12" type="ORF">HAL011_11450</name>
    <name evidence="13" type="ORF">HAL013_01810</name>
    <name evidence="14" type="ORF">HAL09_01480</name>
</gene>
<keyword evidence="6" id="KW-0479">Metal-binding</keyword>
<dbReference type="InterPro" id="IPR012340">
    <property type="entry name" value="NA-bd_OB-fold"/>
</dbReference>
<evidence type="ECO:0000256" key="3">
    <source>
        <dbReference type="ARBA" id="ARBA00022490"/>
    </source>
</evidence>
<evidence type="ECO:0000256" key="4">
    <source>
        <dbReference type="ARBA" id="ARBA00022679"/>
    </source>
</evidence>